<dbReference type="Proteomes" id="UP000673375">
    <property type="component" value="Unassembled WGS sequence"/>
</dbReference>
<organism evidence="1 2">
    <name type="scientific">Enterococcus larvae</name>
    <dbReference type="NCBI Taxonomy" id="2794352"/>
    <lineage>
        <taxon>Bacteria</taxon>
        <taxon>Bacillati</taxon>
        <taxon>Bacillota</taxon>
        <taxon>Bacilli</taxon>
        <taxon>Lactobacillales</taxon>
        <taxon>Enterococcaceae</taxon>
        <taxon>Enterococcus</taxon>
    </lineage>
</organism>
<proteinExistence type="predicted"/>
<name>A0ABS4CER3_9ENTE</name>
<evidence type="ECO:0000313" key="2">
    <source>
        <dbReference type="Proteomes" id="UP000673375"/>
    </source>
</evidence>
<protein>
    <submittedName>
        <fullName evidence="1">Uncharacterized protein</fullName>
    </submittedName>
</protein>
<comment type="caution">
    <text evidence="1">The sequence shown here is derived from an EMBL/GenBank/DDBJ whole genome shotgun (WGS) entry which is preliminary data.</text>
</comment>
<gene>
    <name evidence="1" type="ORF">I6N96_01200</name>
</gene>
<accession>A0ABS4CER3</accession>
<dbReference type="EMBL" id="JAEDXU010000001">
    <property type="protein sequence ID" value="MBP1044878.1"/>
    <property type="molecule type" value="Genomic_DNA"/>
</dbReference>
<evidence type="ECO:0000313" key="1">
    <source>
        <dbReference type="EMBL" id="MBP1044878.1"/>
    </source>
</evidence>
<keyword evidence="2" id="KW-1185">Reference proteome</keyword>
<reference evidence="1 2" key="1">
    <citation type="submission" date="2020-12" db="EMBL/GenBank/DDBJ databases">
        <title>Vagococcus allomyrinae sp. nov. and Enterococcus lavae sp. nov., isolated from the larvae of Allomyrina dichotoma.</title>
        <authorList>
            <person name="Lee S.D."/>
        </authorList>
    </citation>
    <scope>NUCLEOTIDE SEQUENCE [LARGE SCALE GENOMIC DNA]</scope>
    <source>
        <strain evidence="1 2">BWM-S5</strain>
    </source>
</reference>
<sequence>MGKFNFDQKDQQSRFNTFTPIEITKRAGGGQRIEKPIVSLGSGQIRFGSFFSEELQKNRYTHARFMLSKNMLAMQFLTEEVPDSLKLRSTTKSTALTASFTSVANYLMEETDLVNFNVYNYQFDIKHDEKNVYFIELDQPWRKTKKKK</sequence>
<dbReference type="RefSeq" id="WP_209555673.1">
    <property type="nucleotide sequence ID" value="NZ_JAEDXU010000001.1"/>
</dbReference>